<protein>
    <submittedName>
        <fullName evidence="5">(+)-neomenthol dehydrogenase-like</fullName>
    </submittedName>
</protein>
<dbReference type="AlphaFoldDB" id="A0A5N5FTX8"/>
<dbReference type="GO" id="GO:0016491">
    <property type="term" value="F:oxidoreductase activity"/>
    <property type="evidence" value="ECO:0007669"/>
    <property type="project" value="UniProtKB-KW"/>
</dbReference>
<evidence type="ECO:0000313" key="5">
    <source>
        <dbReference type="EMBL" id="KAB2606357.1"/>
    </source>
</evidence>
<dbReference type="PANTHER" id="PTHR43490:SF73">
    <property type="entry name" value="OS07G0685800 PROTEIN"/>
    <property type="match status" value="1"/>
</dbReference>
<dbReference type="PRINTS" id="PR00081">
    <property type="entry name" value="GDHRDH"/>
</dbReference>
<evidence type="ECO:0000256" key="3">
    <source>
        <dbReference type="ARBA" id="ARBA00023002"/>
    </source>
</evidence>
<dbReference type="FunFam" id="3.40.50.720:FF:000312">
    <property type="entry name" value="(+)-neomenthol dehydrogenase"/>
    <property type="match status" value="1"/>
</dbReference>
<keyword evidence="3" id="KW-0560">Oxidoreductase</keyword>
<keyword evidence="6" id="KW-1185">Reference proteome</keyword>
<dbReference type="PANTHER" id="PTHR43490">
    <property type="entry name" value="(+)-NEOMENTHOL DEHYDROGENASE"/>
    <property type="match status" value="1"/>
</dbReference>
<dbReference type="GO" id="GO:0016020">
    <property type="term" value="C:membrane"/>
    <property type="evidence" value="ECO:0007669"/>
    <property type="project" value="TreeGrafter"/>
</dbReference>
<accession>A0A5N5FTX8</accession>
<dbReference type="OrthoDB" id="1933717at2759"/>
<reference evidence="5 6" key="1">
    <citation type="submission" date="2019-09" db="EMBL/GenBank/DDBJ databases">
        <authorList>
            <person name="Ou C."/>
        </authorList>
    </citation>
    <scope>NUCLEOTIDE SEQUENCE [LARGE SCALE GENOMIC DNA]</scope>
    <source>
        <strain evidence="5">S2</strain>
        <tissue evidence="5">Leaf</tissue>
    </source>
</reference>
<comment type="similarity">
    <text evidence="1 4">Belongs to the short-chain dehydrogenases/reductases (SDR) family.</text>
</comment>
<dbReference type="Gene3D" id="3.40.50.720">
    <property type="entry name" value="NAD(P)-binding Rossmann-like Domain"/>
    <property type="match status" value="1"/>
</dbReference>
<dbReference type="Proteomes" id="UP000327157">
    <property type="component" value="Chromosome 11"/>
</dbReference>
<dbReference type="Pfam" id="PF00106">
    <property type="entry name" value="adh_short"/>
    <property type="match status" value="1"/>
</dbReference>
<name>A0A5N5FTX8_9ROSA</name>
<evidence type="ECO:0000313" key="6">
    <source>
        <dbReference type="Proteomes" id="UP000327157"/>
    </source>
</evidence>
<sequence length="327" mass="36158">MGNNKAISSQGKSKHYIQQRMGSNQEYGAETERCAVVSGANKGIGFEVVRQLASQGVVVVLTARDEKRGREATSKLQQLGLSNVVFHQLDVLNPVSIHSLAKFINARFGRLDILVNNAGATGVLVSEKDLKSLDIDSTTWLSGKAVNQIQCAIKYTYEKAEECLNTNYYGVKRLTEALLPLLQLSTLGARIVNVSSLRSELKRIPSEEIRNELGDVETLTEEKVDAVLARFLHDFKQNELERNGWTMMLPAYSISKATLNAYTRILANKYPNMCINCVHPGFVNTDFNWHTGTMTVEEGAAGLVRLTLLPHGGPSGCYFDRTEVADF</sequence>
<dbReference type="EMBL" id="SMOL01000559">
    <property type="protein sequence ID" value="KAB2606357.1"/>
    <property type="molecule type" value="Genomic_DNA"/>
</dbReference>
<evidence type="ECO:0000256" key="4">
    <source>
        <dbReference type="RuleBase" id="RU000363"/>
    </source>
</evidence>
<dbReference type="PRINTS" id="PR00080">
    <property type="entry name" value="SDRFAMILY"/>
</dbReference>
<reference evidence="5 6" key="3">
    <citation type="submission" date="2019-11" db="EMBL/GenBank/DDBJ databases">
        <title>A de novo genome assembly of a pear dwarfing rootstock.</title>
        <authorList>
            <person name="Wang F."/>
            <person name="Wang J."/>
            <person name="Li S."/>
            <person name="Zhang Y."/>
            <person name="Fang M."/>
            <person name="Ma L."/>
            <person name="Zhao Y."/>
            <person name="Jiang S."/>
        </authorList>
    </citation>
    <scope>NUCLEOTIDE SEQUENCE [LARGE SCALE GENOMIC DNA]</scope>
    <source>
        <strain evidence="5">S2</strain>
        <tissue evidence="5">Leaf</tissue>
    </source>
</reference>
<dbReference type="InterPro" id="IPR036291">
    <property type="entry name" value="NAD(P)-bd_dom_sf"/>
</dbReference>
<reference evidence="6" key="2">
    <citation type="submission" date="2019-10" db="EMBL/GenBank/DDBJ databases">
        <title>A de novo genome assembly of a pear dwarfing rootstock.</title>
        <authorList>
            <person name="Wang F."/>
            <person name="Wang J."/>
            <person name="Li S."/>
            <person name="Zhang Y."/>
            <person name="Fang M."/>
            <person name="Ma L."/>
            <person name="Zhao Y."/>
            <person name="Jiang S."/>
        </authorList>
    </citation>
    <scope>NUCLEOTIDE SEQUENCE [LARGE SCALE GENOMIC DNA]</scope>
</reference>
<dbReference type="SUPFAM" id="SSF51735">
    <property type="entry name" value="NAD(P)-binding Rossmann-fold domains"/>
    <property type="match status" value="1"/>
</dbReference>
<dbReference type="InterPro" id="IPR002347">
    <property type="entry name" value="SDR_fam"/>
</dbReference>
<organism evidence="5 6">
    <name type="scientific">Pyrus ussuriensis x Pyrus communis</name>
    <dbReference type="NCBI Taxonomy" id="2448454"/>
    <lineage>
        <taxon>Eukaryota</taxon>
        <taxon>Viridiplantae</taxon>
        <taxon>Streptophyta</taxon>
        <taxon>Embryophyta</taxon>
        <taxon>Tracheophyta</taxon>
        <taxon>Spermatophyta</taxon>
        <taxon>Magnoliopsida</taxon>
        <taxon>eudicotyledons</taxon>
        <taxon>Gunneridae</taxon>
        <taxon>Pentapetalae</taxon>
        <taxon>rosids</taxon>
        <taxon>fabids</taxon>
        <taxon>Rosales</taxon>
        <taxon>Rosaceae</taxon>
        <taxon>Amygdaloideae</taxon>
        <taxon>Maleae</taxon>
        <taxon>Pyrus</taxon>
    </lineage>
</organism>
<comment type="caution">
    <text evidence="5">The sequence shown here is derived from an EMBL/GenBank/DDBJ whole genome shotgun (WGS) entry which is preliminary data.</text>
</comment>
<evidence type="ECO:0000256" key="2">
    <source>
        <dbReference type="ARBA" id="ARBA00022857"/>
    </source>
</evidence>
<evidence type="ECO:0000256" key="1">
    <source>
        <dbReference type="ARBA" id="ARBA00006484"/>
    </source>
</evidence>
<gene>
    <name evidence="5" type="ORF">D8674_006074</name>
</gene>
<keyword evidence="2" id="KW-0521">NADP</keyword>
<proteinExistence type="inferred from homology"/>